<dbReference type="Proteomes" id="UP000256862">
    <property type="component" value="Plasmid CO2235_mp"/>
</dbReference>
<accession>A0A375GH06</accession>
<sequence>MGGTLEDQERAGAVQSGAGDLRPLTWKFTGQQKRLVTFEDPARGMLLPFTAGFTN</sequence>
<organism evidence="1">
    <name type="scientific">Cupriavidus oxalaticus</name>
    <dbReference type="NCBI Taxonomy" id="96344"/>
    <lineage>
        <taxon>Bacteria</taxon>
        <taxon>Pseudomonadati</taxon>
        <taxon>Pseudomonadota</taxon>
        <taxon>Betaproteobacteria</taxon>
        <taxon>Burkholderiales</taxon>
        <taxon>Burkholderiaceae</taxon>
        <taxon>Cupriavidus</taxon>
    </lineage>
</organism>
<name>A0A375GH06_9BURK</name>
<comment type="caution">
    <text evidence="1">The sequence shown here is derived from an EMBL/GenBank/DDBJ whole genome shotgun (WGS) entry which is preliminary data.</text>
</comment>
<proteinExistence type="predicted"/>
<dbReference type="AlphaFoldDB" id="A0A375GH06"/>
<protein>
    <submittedName>
        <fullName evidence="1">Uncharacterized protein</fullName>
    </submittedName>
</protein>
<evidence type="ECO:0000313" key="1">
    <source>
        <dbReference type="EMBL" id="SPC19172.1"/>
    </source>
</evidence>
<reference evidence="1" key="1">
    <citation type="submission" date="2018-01" db="EMBL/GenBank/DDBJ databases">
        <authorList>
            <person name="Clerissi C."/>
        </authorList>
    </citation>
    <scope>NUCLEOTIDE SEQUENCE</scope>
    <source>
        <strain evidence="1">Cupriavidus oxalaticus LMG 2235</strain>
    </source>
</reference>
<dbReference type="EMBL" id="OGUS01000135">
    <property type="protein sequence ID" value="SPC19172.1"/>
    <property type="molecule type" value="Genomic_DNA"/>
</dbReference>
<gene>
    <name evidence="1" type="ORF">CO2235_MP120021</name>
</gene>